<feature type="transmembrane region" description="Helical" evidence="7">
    <location>
        <begin position="183"/>
        <end position="202"/>
    </location>
</feature>
<feature type="transmembrane region" description="Helical" evidence="7">
    <location>
        <begin position="102"/>
        <end position="121"/>
    </location>
</feature>
<protein>
    <submittedName>
        <fullName evidence="9">Cytochrome C biogenesis protein CcdA</fullName>
    </submittedName>
</protein>
<evidence type="ECO:0000256" key="4">
    <source>
        <dbReference type="ARBA" id="ARBA00022748"/>
    </source>
</evidence>
<evidence type="ECO:0000256" key="3">
    <source>
        <dbReference type="ARBA" id="ARBA00022692"/>
    </source>
</evidence>
<dbReference type="PANTHER" id="PTHR31272">
    <property type="entry name" value="CYTOCHROME C-TYPE BIOGENESIS PROTEIN HI_1454-RELATED"/>
    <property type="match status" value="1"/>
</dbReference>
<keyword evidence="5 7" id="KW-1133">Transmembrane helix</keyword>
<keyword evidence="10" id="KW-1185">Reference proteome</keyword>
<organism evidence="9 10">
    <name type="scientific">Marivita lacus</name>
    <dbReference type="NCBI Taxonomy" id="1323742"/>
    <lineage>
        <taxon>Bacteria</taxon>
        <taxon>Pseudomonadati</taxon>
        <taxon>Pseudomonadota</taxon>
        <taxon>Alphaproteobacteria</taxon>
        <taxon>Rhodobacterales</taxon>
        <taxon>Roseobacteraceae</taxon>
        <taxon>Marivita</taxon>
    </lineage>
</organism>
<feature type="transmembrane region" description="Helical" evidence="7">
    <location>
        <begin position="12"/>
        <end position="34"/>
    </location>
</feature>
<dbReference type="InterPro" id="IPR003834">
    <property type="entry name" value="Cyt_c_assmbl_TM_dom"/>
</dbReference>
<keyword evidence="3 7" id="KW-0812">Transmembrane</keyword>
<comment type="subcellular location">
    <subcellularLocation>
        <location evidence="1">Membrane</location>
        <topology evidence="1">Multi-pass membrane protein</topology>
    </subcellularLocation>
</comment>
<dbReference type="InterPro" id="IPR051790">
    <property type="entry name" value="Cytochrome_c-biogenesis_DsbD"/>
</dbReference>
<comment type="similarity">
    <text evidence="2">Belongs to the DsbD family.</text>
</comment>
<reference evidence="10" key="1">
    <citation type="journal article" date="2019" name="Int. J. Syst. Evol. Microbiol.">
        <title>The Global Catalogue of Microorganisms (GCM) 10K type strain sequencing project: providing services to taxonomists for standard genome sequencing and annotation.</title>
        <authorList>
            <consortium name="The Broad Institute Genomics Platform"/>
            <consortium name="The Broad Institute Genome Sequencing Center for Infectious Disease"/>
            <person name="Wu L."/>
            <person name="Ma J."/>
        </authorList>
    </citation>
    <scope>NUCLEOTIDE SEQUENCE [LARGE SCALE GENOMIC DNA]</scope>
    <source>
        <strain evidence="10">CGMCC 1.12478</strain>
    </source>
</reference>
<feature type="transmembrane region" description="Helical" evidence="7">
    <location>
        <begin position="223"/>
        <end position="246"/>
    </location>
</feature>
<keyword evidence="4" id="KW-0201">Cytochrome c-type biogenesis</keyword>
<keyword evidence="6 7" id="KW-0472">Membrane</keyword>
<accession>A0ABQ1KLN2</accession>
<feature type="transmembrane region" description="Helical" evidence="7">
    <location>
        <begin position="70"/>
        <end position="96"/>
    </location>
</feature>
<comment type="caution">
    <text evidence="9">The sequence shown here is derived from an EMBL/GenBank/DDBJ whole genome shotgun (WGS) entry which is preliminary data.</text>
</comment>
<dbReference type="Proteomes" id="UP000645462">
    <property type="component" value="Unassembled WGS sequence"/>
</dbReference>
<evidence type="ECO:0000313" key="10">
    <source>
        <dbReference type="Proteomes" id="UP000645462"/>
    </source>
</evidence>
<evidence type="ECO:0000313" key="9">
    <source>
        <dbReference type="EMBL" id="GGC03275.1"/>
    </source>
</evidence>
<evidence type="ECO:0000256" key="6">
    <source>
        <dbReference type="ARBA" id="ARBA00023136"/>
    </source>
</evidence>
<proteinExistence type="inferred from homology"/>
<evidence type="ECO:0000256" key="7">
    <source>
        <dbReference type="SAM" id="Phobius"/>
    </source>
</evidence>
<gene>
    <name evidence="9" type="primary">ccdA</name>
    <name evidence="9" type="ORF">GCM10011363_19810</name>
</gene>
<dbReference type="PANTHER" id="PTHR31272:SF4">
    <property type="entry name" value="CYTOCHROME C-TYPE BIOGENESIS PROTEIN HI_1454-RELATED"/>
    <property type="match status" value="1"/>
</dbReference>
<feature type="transmembrane region" description="Helical" evidence="7">
    <location>
        <begin position="142"/>
        <end position="163"/>
    </location>
</feature>
<name>A0ABQ1KLN2_9RHOB</name>
<dbReference type="EMBL" id="BMFC01000004">
    <property type="protein sequence ID" value="GGC03275.1"/>
    <property type="molecule type" value="Genomic_DNA"/>
</dbReference>
<feature type="domain" description="Cytochrome C biogenesis protein transmembrane" evidence="8">
    <location>
        <begin position="21"/>
        <end position="234"/>
    </location>
</feature>
<dbReference type="Pfam" id="PF02683">
    <property type="entry name" value="DsbD_TM"/>
    <property type="match status" value="1"/>
</dbReference>
<evidence type="ECO:0000256" key="1">
    <source>
        <dbReference type="ARBA" id="ARBA00004141"/>
    </source>
</evidence>
<sequence length="256" mass="26987">MAYVERMLEFQIIDAALFPAMSIALLAGALSFLSPCVLPIVPPYLAYMSGVSVADIEAGGEGRRKGVMAALFFVLGLSTIFILLGFTASAFGSLFLQYQTQLAQASGVVVIIFGLHFLGVFRIPFLDQEARLESGQQGGSAFGAYVLGLAFAFGWTPCIGPQLGAILSMAASEASVARGTVLLAVYAAGLGIPFLLAAMFLTRAMGLMNRIKKHMRKIELAMGGLLVIVGIALVTGAFTSFAFWLLETFPGLALLG</sequence>
<evidence type="ECO:0000256" key="2">
    <source>
        <dbReference type="ARBA" id="ARBA00006143"/>
    </source>
</evidence>
<evidence type="ECO:0000259" key="8">
    <source>
        <dbReference type="Pfam" id="PF02683"/>
    </source>
</evidence>
<evidence type="ECO:0000256" key="5">
    <source>
        <dbReference type="ARBA" id="ARBA00022989"/>
    </source>
</evidence>